<proteinExistence type="predicted"/>
<feature type="domain" description="Band 7" evidence="2">
    <location>
        <begin position="30"/>
        <end position="78"/>
    </location>
</feature>
<keyword evidence="4" id="KW-1185">Reference proteome</keyword>
<reference evidence="3 4" key="1">
    <citation type="journal article" date="2014" name="PLoS Genet.">
        <title>Phylogenetically driven sequencing of extremely halophilic archaea reveals strategies for static and dynamic osmo-response.</title>
        <authorList>
            <person name="Becker E.A."/>
            <person name="Seitzer P.M."/>
            <person name="Tritt A."/>
            <person name="Larsen D."/>
            <person name="Krusor M."/>
            <person name="Yao A.I."/>
            <person name="Wu D."/>
            <person name="Madern D."/>
            <person name="Eisen J.A."/>
            <person name="Darling A.E."/>
            <person name="Facciotti M.T."/>
        </authorList>
    </citation>
    <scope>NUCLEOTIDE SEQUENCE [LARGE SCALE GENOMIC DNA]</scope>
    <source>
        <strain evidence="3 4">JCM 10989</strain>
    </source>
</reference>
<dbReference type="Proteomes" id="UP000011519">
    <property type="component" value="Unassembled WGS sequence"/>
</dbReference>
<evidence type="ECO:0000313" key="4">
    <source>
        <dbReference type="Proteomes" id="UP000011519"/>
    </source>
</evidence>
<dbReference type="AlphaFoldDB" id="L9ZSI3"/>
<protein>
    <recommendedName>
        <fullName evidence="2">Band 7 domain-containing protein</fullName>
    </recommendedName>
</protein>
<evidence type="ECO:0000313" key="3">
    <source>
        <dbReference type="EMBL" id="ELY89031.1"/>
    </source>
</evidence>
<feature type="region of interest" description="Disordered" evidence="1">
    <location>
        <begin position="69"/>
        <end position="102"/>
    </location>
</feature>
<name>L9ZSI3_9EURY</name>
<gene>
    <name evidence="3" type="ORF">C483_13810</name>
</gene>
<dbReference type="OrthoDB" id="170782at2157"/>
<evidence type="ECO:0000259" key="2">
    <source>
        <dbReference type="Pfam" id="PF01145"/>
    </source>
</evidence>
<accession>L9ZSI3</accession>
<dbReference type="STRING" id="1227493.C483_13810"/>
<dbReference type="Pfam" id="PF01145">
    <property type="entry name" value="Band_7"/>
    <property type="match status" value="1"/>
</dbReference>
<dbReference type="PATRIC" id="fig|1227493.4.peg.2774"/>
<sequence length="102" mass="11066">MVSTLLLTLILLPVVLLGVVWSSVQYVPAGEGRLLVVSGEVRDVLESGVYFAPPFVSETYPIDFETMEYETPEPHPLPPELSADAERIASTDTETTDAEAAD</sequence>
<organism evidence="3 4">
    <name type="scientific">Natrialba hulunbeirensis JCM 10989</name>
    <dbReference type="NCBI Taxonomy" id="1227493"/>
    <lineage>
        <taxon>Archaea</taxon>
        <taxon>Methanobacteriati</taxon>
        <taxon>Methanobacteriota</taxon>
        <taxon>Stenosarchaea group</taxon>
        <taxon>Halobacteria</taxon>
        <taxon>Halobacteriales</taxon>
        <taxon>Natrialbaceae</taxon>
        <taxon>Natrialba</taxon>
    </lineage>
</organism>
<dbReference type="RefSeq" id="WP_006653930.1">
    <property type="nucleotide sequence ID" value="NZ_AOIM01000037.1"/>
</dbReference>
<evidence type="ECO:0000256" key="1">
    <source>
        <dbReference type="SAM" id="MobiDB-lite"/>
    </source>
</evidence>
<dbReference type="InterPro" id="IPR001107">
    <property type="entry name" value="Band_7"/>
</dbReference>
<dbReference type="EMBL" id="AOIM01000037">
    <property type="protein sequence ID" value="ELY89031.1"/>
    <property type="molecule type" value="Genomic_DNA"/>
</dbReference>
<comment type="caution">
    <text evidence="3">The sequence shown here is derived from an EMBL/GenBank/DDBJ whole genome shotgun (WGS) entry which is preliminary data.</text>
</comment>